<reference evidence="3 4" key="1">
    <citation type="journal article" date="2018" name="Appl. Microbiol. Biotechnol.">
        <title>Co-cultivation of the strictly anaerobic methanogen Methanosarcina barkeri with aerobic methanotrophs in an oxygen-limited membrane bioreactor.</title>
        <authorList>
            <person name="In 't Zandt M.H."/>
            <person name="van den Bosch T.J.M."/>
            <person name="Rijkers R."/>
            <person name="van Kessel M.A.H.J."/>
            <person name="Jetten M.S.M."/>
            <person name="Welte C.U."/>
        </authorList>
    </citation>
    <scope>NUCLEOTIDE SEQUENCE [LARGE SCALE GENOMIC DNA]</scope>
    <source>
        <strain evidence="3 4">DSM 17706</strain>
    </source>
</reference>
<evidence type="ECO:0000313" key="4">
    <source>
        <dbReference type="Proteomes" id="UP000245137"/>
    </source>
</evidence>
<feature type="non-terminal residue" evidence="3">
    <location>
        <position position="1"/>
    </location>
</feature>
<feature type="domain" description="Teneurin-like YD-shell" evidence="2">
    <location>
        <begin position="214"/>
        <end position="419"/>
    </location>
</feature>
<comment type="caution">
    <text evidence="3">The sequence shown here is derived from an EMBL/GenBank/DDBJ whole genome shotgun (WGS) entry which is preliminary data.</text>
</comment>
<sequence length="515" mass="53492">DRLINVIDPLGRATNYAYDALSRKISIANPAIQAAPLAAWTYTPDGVVASFTDANGHATAYTPDGFDRLRVTAYADGASTTAGYDNDDNLLSFVTRRGDTLAYAYDTLNRRITKSGPGLPTATYAYDLAGRLIAANDNSAAIATPQATPSYVANWSYDAADRPTGFVYGPSVTQATPAAASVVFNHVYDATNRRIAQSVGDNGWIAYPTTASQTAYVANAVNQYTTVGAAAPSYDGNGNLTFDGAVAYGYDAESRLTSASATGFSAAYAYDARGVRKSKSVNGFATVTVSDESGRPLLDYDGSSGAVRQWMAQAGGAAGVVALLDPAGARRTLIPDIQGSVIASLDAGSGALTKQGYAPYGQTTGAFPFGYTGLRTDAETGLTNNLARLYHPALGRFVQNDPIGYAGGYNLYAYAGNDPLNLVDLLGLAAETPNAAGSAYGYASGVGRAFRDLLFDPQRYFRDLQASLGRTLENCGAVCDPGAIISASTGLGPYGVLPGRAASAGISGLRSLSRL</sequence>
<dbReference type="PANTHER" id="PTHR32305">
    <property type="match status" value="1"/>
</dbReference>
<dbReference type="Pfam" id="PF25023">
    <property type="entry name" value="TEN_YD-shell"/>
    <property type="match status" value="1"/>
</dbReference>
<organism evidence="3 4">
    <name type="scientific">Methylosinus sporium</name>
    <dbReference type="NCBI Taxonomy" id="428"/>
    <lineage>
        <taxon>Bacteria</taxon>
        <taxon>Pseudomonadati</taxon>
        <taxon>Pseudomonadota</taxon>
        <taxon>Alphaproteobacteria</taxon>
        <taxon>Hyphomicrobiales</taxon>
        <taxon>Methylocystaceae</taxon>
        <taxon>Methylosinus</taxon>
    </lineage>
</organism>
<dbReference type="OrthoDB" id="6057489at2"/>
<dbReference type="NCBIfam" id="TIGR03696">
    <property type="entry name" value="Rhs_assc_core"/>
    <property type="match status" value="1"/>
</dbReference>
<dbReference type="Proteomes" id="UP000245137">
    <property type="component" value="Unassembled WGS sequence"/>
</dbReference>
<gene>
    <name evidence="3" type="ORF">C5689_18080</name>
</gene>
<feature type="non-terminal residue" evidence="3">
    <location>
        <position position="515"/>
    </location>
</feature>
<dbReference type="InterPro" id="IPR006530">
    <property type="entry name" value="YD"/>
</dbReference>
<evidence type="ECO:0000313" key="3">
    <source>
        <dbReference type="EMBL" id="PWB92461.1"/>
    </source>
</evidence>
<dbReference type="PRINTS" id="PR00394">
    <property type="entry name" value="RHSPROTEIN"/>
</dbReference>
<dbReference type="EMBL" id="PUIV01000055">
    <property type="protein sequence ID" value="PWB92461.1"/>
    <property type="molecule type" value="Genomic_DNA"/>
</dbReference>
<dbReference type="InterPro" id="IPR050708">
    <property type="entry name" value="T6SS_VgrG/RHS"/>
</dbReference>
<accession>A0A2U1SLG9</accession>
<dbReference type="InterPro" id="IPR022385">
    <property type="entry name" value="Rhs_assc_core"/>
</dbReference>
<dbReference type="NCBIfam" id="TIGR01643">
    <property type="entry name" value="YD_repeat_2x"/>
    <property type="match status" value="2"/>
</dbReference>
<keyword evidence="1" id="KW-0677">Repeat</keyword>
<protein>
    <recommendedName>
        <fullName evidence="2">Teneurin-like YD-shell domain-containing protein</fullName>
    </recommendedName>
</protein>
<proteinExistence type="predicted"/>
<evidence type="ECO:0000259" key="2">
    <source>
        <dbReference type="Pfam" id="PF25023"/>
    </source>
</evidence>
<dbReference type="PANTHER" id="PTHR32305:SF15">
    <property type="entry name" value="PROTEIN RHSA-RELATED"/>
    <property type="match status" value="1"/>
</dbReference>
<dbReference type="RefSeq" id="WP_146188426.1">
    <property type="nucleotide sequence ID" value="NZ_BGJY01000067.1"/>
</dbReference>
<evidence type="ECO:0000256" key="1">
    <source>
        <dbReference type="ARBA" id="ARBA00022737"/>
    </source>
</evidence>
<dbReference type="AlphaFoldDB" id="A0A2U1SLG9"/>
<dbReference type="Gene3D" id="2.180.10.10">
    <property type="entry name" value="RHS repeat-associated core"/>
    <property type="match status" value="1"/>
</dbReference>
<dbReference type="InterPro" id="IPR056823">
    <property type="entry name" value="TEN-like_YD-shell"/>
</dbReference>
<name>A0A2U1SLG9_METSR</name>
<keyword evidence="4" id="KW-1185">Reference proteome</keyword>